<name>A0A166J3I3_9AGAM</name>
<reference evidence="1 2" key="1">
    <citation type="journal article" date="2016" name="Mol. Biol. Evol.">
        <title>Comparative Genomics of Early-Diverging Mushroom-Forming Fungi Provides Insights into the Origins of Lignocellulose Decay Capabilities.</title>
        <authorList>
            <person name="Nagy L.G."/>
            <person name="Riley R."/>
            <person name="Tritt A."/>
            <person name="Adam C."/>
            <person name="Daum C."/>
            <person name="Floudas D."/>
            <person name="Sun H."/>
            <person name="Yadav J.S."/>
            <person name="Pangilinan J."/>
            <person name="Larsson K.H."/>
            <person name="Matsuura K."/>
            <person name="Barry K."/>
            <person name="Labutti K."/>
            <person name="Kuo R."/>
            <person name="Ohm R.A."/>
            <person name="Bhattacharya S.S."/>
            <person name="Shirouzu T."/>
            <person name="Yoshinaga Y."/>
            <person name="Martin F.M."/>
            <person name="Grigoriev I.V."/>
            <person name="Hibbett D.S."/>
        </authorList>
    </citation>
    <scope>NUCLEOTIDE SEQUENCE [LARGE SCALE GENOMIC DNA]</scope>
    <source>
        <strain evidence="1 2">CBS 109695</strain>
    </source>
</reference>
<protein>
    <recommendedName>
        <fullName evidence="3">G domain-containing protein</fullName>
    </recommendedName>
</protein>
<dbReference type="OrthoDB" id="8954335at2759"/>
<proteinExistence type="predicted"/>
<organism evidence="1 2">
    <name type="scientific">Athelia psychrophila</name>
    <dbReference type="NCBI Taxonomy" id="1759441"/>
    <lineage>
        <taxon>Eukaryota</taxon>
        <taxon>Fungi</taxon>
        <taxon>Dikarya</taxon>
        <taxon>Basidiomycota</taxon>
        <taxon>Agaricomycotina</taxon>
        <taxon>Agaricomycetes</taxon>
        <taxon>Agaricomycetidae</taxon>
        <taxon>Atheliales</taxon>
        <taxon>Atheliaceae</taxon>
        <taxon>Athelia</taxon>
    </lineage>
</organism>
<accession>A0A166J3I3</accession>
<evidence type="ECO:0000313" key="1">
    <source>
        <dbReference type="EMBL" id="KZP20470.1"/>
    </source>
</evidence>
<keyword evidence="2" id="KW-1185">Reference proteome</keyword>
<dbReference type="Proteomes" id="UP000076532">
    <property type="component" value="Unassembled WGS sequence"/>
</dbReference>
<dbReference type="InterPro" id="IPR027417">
    <property type="entry name" value="P-loop_NTPase"/>
</dbReference>
<dbReference type="AlphaFoldDB" id="A0A166J3I3"/>
<sequence>MLVGNDQAKTSDAASGCTLITTPYDSDKILSNGSTIKLWDTPGLNEADYTRFSTINAMVGVYNLTRCMDGVSLLIYCVRGKINQAEVKTFRTIMAFCKDRVPIALVVTGLERVEDRGAWWSRNFGYLTAEGLAFQDHACITSSKGDRLPDCSYRYEEAYEQSGASIRSMIQKHCSLLPTPWVAETQQEGKSLAARIYRGLLELLLRRPLPSAGSRDLYRAMKNNGFSQNMALLAVKEYDVSHESTI</sequence>
<gene>
    <name evidence="1" type="ORF">FIBSPDRAFT_1044759</name>
</gene>
<dbReference type="CDD" id="cd00882">
    <property type="entry name" value="Ras_like_GTPase"/>
    <property type="match status" value="1"/>
</dbReference>
<evidence type="ECO:0000313" key="2">
    <source>
        <dbReference type="Proteomes" id="UP000076532"/>
    </source>
</evidence>
<evidence type="ECO:0008006" key="3">
    <source>
        <dbReference type="Google" id="ProtNLM"/>
    </source>
</evidence>
<dbReference type="Gene3D" id="3.40.50.300">
    <property type="entry name" value="P-loop containing nucleotide triphosphate hydrolases"/>
    <property type="match status" value="1"/>
</dbReference>
<dbReference type="SUPFAM" id="SSF52540">
    <property type="entry name" value="P-loop containing nucleoside triphosphate hydrolases"/>
    <property type="match status" value="1"/>
</dbReference>
<dbReference type="EMBL" id="KV417554">
    <property type="protein sequence ID" value="KZP20470.1"/>
    <property type="molecule type" value="Genomic_DNA"/>
</dbReference>